<name>A0A1F7ZU87_9EURO</name>
<dbReference type="RefSeq" id="XP_022386365.1">
    <property type="nucleotide sequence ID" value="XM_022535544.1"/>
</dbReference>
<keyword evidence="3" id="KW-1185">Reference proteome</keyword>
<gene>
    <name evidence="2" type="ORF">ABOM_008415</name>
</gene>
<dbReference type="EMBL" id="LYCR01000085">
    <property type="protein sequence ID" value="OGM42648.1"/>
    <property type="molecule type" value="Genomic_DNA"/>
</dbReference>
<keyword evidence="1" id="KW-0732">Signal</keyword>
<dbReference type="InterPro" id="IPR028994">
    <property type="entry name" value="Integrin_alpha_N"/>
</dbReference>
<dbReference type="GeneID" id="34451805"/>
<organism evidence="2 3">
    <name type="scientific">Aspergillus bombycis</name>
    <dbReference type="NCBI Taxonomy" id="109264"/>
    <lineage>
        <taxon>Eukaryota</taxon>
        <taxon>Fungi</taxon>
        <taxon>Dikarya</taxon>
        <taxon>Ascomycota</taxon>
        <taxon>Pezizomycotina</taxon>
        <taxon>Eurotiomycetes</taxon>
        <taxon>Eurotiomycetidae</taxon>
        <taxon>Eurotiales</taxon>
        <taxon>Aspergillaceae</taxon>
        <taxon>Aspergillus</taxon>
    </lineage>
</organism>
<evidence type="ECO:0000313" key="3">
    <source>
        <dbReference type="Proteomes" id="UP000179179"/>
    </source>
</evidence>
<protein>
    <submittedName>
        <fullName evidence="2">Uncharacterized protein</fullName>
    </submittedName>
</protein>
<dbReference type="Proteomes" id="UP000179179">
    <property type="component" value="Unassembled WGS sequence"/>
</dbReference>
<proteinExistence type="predicted"/>
<dbReference type="InterPro" id="IPR013517">
    <property type="entry name" value="FG-GAP"/>
</dbReference>
<evidence type="ECO:0000313" key="2">
    <source>
        <dbReference type="EMBL" id="OGM42648.1"/>
    </source>
</evidence>
<evidence type="ECO:0000256" key="1">
    <source>
        <dbReference type="ARBA" id="ARBA00022729"/>
    </source>
</evidence>
<dbReference type="SUPFAM" id="SSF69318">
    <property type="entry name" value="Integrin alpha N-terminal domain"/>
    <property type="match status" value="1"/>
</dbReference>
<dbReference type="AlphaFoldDB" id="A0A1F7ZU87"/>
<comment type="caution">
    <text evidence="2">The sequence shown here is derived from an EMBL/GenBank/DDBJ whole genome shotgun (WGS) entry which is preliminary data.</text>
</comment>
<dbReference type="Pfam" id="PF13517">
    <property type="entry name" value="FG-GAP_3"/>
    <property type="match status" value="1"/>
</dbReference>
<sequence>MVRMVDVDNDGKTDMVLFHSDGLAKVWKNIDQGRKFKPLDAKWTTSFHQPPQNVQFRHMDGDGDADYVILYEEGAVDWVCNTQHNGKDDKKRNWEKAVAIAPGPASKPNNRAQTFHLDGDDMAGESRSFPQITKLFLLDEYKNQLPDKSKSGFNQIHCSFLGMLCKLVLRNPLRRPGAKEASEIPIQHTMQRQGRKGHWNDVLFLERLINHYKENVTPLPSSPVLHLSSATVC</sequence>
<accession>A0A1F7ZU87</accession>
<dbReference type="OrthoDB" id="73875at2759"/>
<reference evidence="2 3" key="1">
    <citation type="journal article" date="2016" name="Genome Biol. Evol.">
        <title>Draft genome sequence of an aflatoxigenic Aspergillus species, A. bombycis.</title>
        <authorList>
            <person name="Moore G.G."/>
            <person name="Mack B.M."/>
            <person name="Beltz S.B."/>
            <person name="Gilbert M.K."/>
        </authorList>
    </citation>
    <scope>NUCLEOTIDE SEQUENCE [LARGE SCALE GENOMIC DNA]</scope>
    <source>
        <strain evidence="3">NRRL 26010</strain>
    </source>
</reference>